<sequence length="169" mass="18685">MDPTINTVASSEMIPTPSVAANPSAPVATESPMEVIARLEQRIGELNLLVTQYQAASQNLPLDARQKGPCHLFQLQRTQSAPLSHLTQDTHLVYTFAPPKAPTVTHHASPMYTYVIALPVTNAQEFHRQDVNHYVEIESDAKSIDAEMMNKKMKSLEDAMRGLRGFDSS</sequence>
<comment type="caution">
    <text evidence="1">The sequence shown here is derived from an EMBL/GenBank/DDBJ whole genome shotgun (WGS) entry which is preliminary data.</text>
</comment>
<dbReference type="Proteomes" id="UP000824120">
    <property type="component" value="Chromosome 3"/>
</dbReference>
<organism evidence="1 2">
    <name type="scientific">Solanum commersonii</name>
    <name type="common">Commerson's wild potato</name>
    <name type="synonym">Commerson's nightshade</name>
    <dbReference type="NCBI Taxonomy" id="4109"/>
    <lineage>
        <taxon>Eukaryota</taxon>
        <taxon>Viridiplantae</taxon>
        <taxon>Streptophyta</taxon>
        <taxon>Embryophyta</taxon>
        <taxon>Tracheophyta</taxon>
        <taxon>Spermatophyta</taxon>
        <taxon>Magnoliopsida</taxon>
        <taxon>eudicotyledons</taxon>
        <taxon>Gunneridae</taxon>
        <taxon>Pentapetalae</taxon>
        <taxon>asterids</taxon>
        <taxon>lamiids</taxon>
        <taxon>Solanales</taxon>
        <taxon>Solanaceae</taxon>
        <taxon>Solanoideae</taxon>
        <taxon>Solaneae</taxon>
        <taxon>Solanum</taxon>
    </lineage>
</organism>
<proteinExistence type="predicted"/>
<dbReference type="AlphaFoldDB" id="A0A9J5ZVW7"/>
<dbReference type="EMBL" id="JACXVP010000003">
    <property type="protein sequence ID" value="KAG5616430.1"/>
    <property type="molecule type" value="Genomic_DNA"/>
</dbReference>
<keyword evidence="2" id="KW-1185">Reference proteome</keyword>
<protein>
    <submittedName>
        <fullName evidence="1">Uncharacterized protein</fullName>
    </submittedName>
</protein>
<gene>
    <name evidence="1" type="ORF">H5410_016254</name>
</gene>
<evidence type="ECO:0000313" key="1">
    <source>
        <dbReference type="EMBL" id="KAG5616430.1"/>
    </source>
</evidence>
<name>A0A9J5ZVW7_SOLCO</name>
<accession>A0A9J5ZVW7</accession>
<evidence type="ECO:0000313" key="2">
    <source>
        <dbReference type="Proteomes" id="UP000824120"/>
    </source>
</evidence>
<reference evidence="1 2" key="1">
    <citation type="submission" date="2020-09" db="EMBL/GenBank/DDBJ databases">
        <title>De no assembly of potato wild relative species, Solanum commersonii.</title>
        <authorList>
            <person name="Cho K."/>
        </authorList>
    </citation>
    <scope>NUCLEOTIDE SEQUENCE [LARGE SCALE GENOMIC DNA]</scope>
    <source>
        <strain evidence="1">LZ3.2</strain>
        <tissue evidence="1">Leaf</tissue>
    </source>
</reference>